<dbReference type="GO" id="GO:0045892">
    <property type="term" value="P:negative regulation of DNA-templated transcription"/>
    <property type="evidence" value="ECO:0007669"/>
    <property type="project" value="TreeGrafter"/>
</dbReference>
<dbReference type="Proteomes" id="UP000544090">
    <property type="component" value="Unassembled WGS sequence"/>
</dbReference>
<dbReference type="InterPro" id="IPR036388">
    <property type="entry name" value="WH-like_DNA-bd_sf"/>
</dbReference>
<dbReference type="EMBL" id="JAAZSQ010000013">
    <property type="protein sequence ID" value="NKX55586.1"/>
    <property type="molecule type" value="Genomic_DNA"/>
</dbReference>
<dbReference type="InterPro" id="IPR005471">
    <property type="entry name" value="Tscrpt_reg_IclR_N"/>
</dbReference>
<dbReference type="InterPro" id="IPR029016">
    <property type="entry name" value="GAF-like_dom_sf"/>
</dbReference>
<protein>
    <submittedName>
        <fullName evidence="6">IclR family transcriptional regulator</fullName>
    </submittedName>
</protein>
<evidence type="ECO:0000313" key="6">
    <source>
        <dbReference type="EMBL" id="NKX55586.1"/>
    </source>
</evidence>
<dbReference type="Gene3D" id="3.30.450.40">
    <property type="match status" value="1"/>
</dbReference>
<sequence>MRTADWNTSSSVLERAASILGAFRIEDRTLGVSELARRTGLAKSTVARLAAELVRLQYLERHGSSLRLGLALFELGQLAATPKELRRRAIGIMADLRNATGQTIHLAVLDGTEVVYIEILRGRGTPQLPSRVGGRLPAHATAVGKAMLAFSPPQVLEDVIATGLPPVGPGTITDEKSLRRELADIAATGLAYERNESAMGSCCVASPVMDAGGALVASLSVSGKTGQLDIDRVAPAVRTATLALGRQLPRNSALAGN</sequence>
<evidence type="ECO:0000256" key="3">
    <source>
        <dbReference type="ARBA" id="ARBA00023163"/>
    </source>
</evidence>
<dbReference type="PANTHER" id="PTHR30136:SF24">
    <property type="entry name" value="HTH-TYPE TRANSCRIPTIONAL REPRESSOR ALLR"/>
    <property type="match status" value="1"/>
</dbReference>
<dbReference type="GO" id="GO:0003700">
    <property type="term" value="F:DNA-binding transcription factor activity"/>
    <property type="evidence" value="ECO:0007669"/>
    <property type="project" value="TreeGrafter"/>
</dbReference>
<dbReference type="RefSeq" id="WP_168487208.1">
    <property type="nucleotide sequence ID" value="NZ_JAAZSQ010000013.1"/>
</dbReference>
<feature type="domain" description="IclR-ED" evidence="5">
    <location>
        <begin position="71"/>
        <end position="250"/>
    </location>
</feature>
<dbReference type="Gene3D" id="1.10.10.10">
    <property type="entry name" value="Winged helix-like DNA-binding domain superfamily/Winged helix DNA-binding domain"/>
    <property type="match status" value="1"/>
</dbReference>
<keyword evidence="7" id="KW-1185">Reference proteome</keyword>
<dbReference type="SUPFAM" id="SSF46785">
    <property type="entry name" value="Winged helix' DNA-binding domain"/>
    <property type="match status" value="1"/>
</dbReference>
<evidence type="ECO:0000256" key="1">
    <source>
        <dbReference type="ARBA" id="ARBA00023015"/>
    </source>
</evidence>
<gene>
    <name evidence="6" type="ORF">HGG74_13775</name>
</gene>
<keyword evidence="1" id="KW-0805">Transcription regulation</keyword>
<dbReference type="GO" id="GO:0003677">
    <property type="term" value="F:DNA binding"/>
    <property type="evidence" value="ECO:0007669"/>
    <property type="project" value="UniProtKB-KW"/>
</dbReference>
<dbReference type="SUPFAM" id="SSF55781">
    <property type="entry name" value="GAF domain-like"/>
    <property type="match status" value="1"/>
</dbReference>
<evidence type="ECO:0000259" key="5">
    <source>
        <dbReference type="PROSITE" id="PS51078"/>
    </source>
</evidence>
<feature type="domain" description="HTH iclR-type" evidence="4">
    <location>
        <begin position="10"/>
        <end position="70"/>
    </location>
</feature>
<evidence type="ECO:0000256" key="2">
    <source>
        <dbReference type="ARBA" id="ARBA00023125"/>
    </source>
</evidence>
<dbReference type="SMART" id="SM00346">
    <property type="entry name" value="HTH_ICLR"/>
    <property type="match status" value="1"/>
</dbReference>
<dbReference type="InterPro" id="IPR036390">
    <property type="entry name" value="WH_DNA-bd_sf"/>
</dbReference>
<dbReference type="AlphaFoldDB" id="A0A7X6HEH9"/>
<organism evidence="6 7">
    <name type="scientific">Arthrobacter mobilis</name>
    <dbReference type="NCBI Taxonomy" id="2724944"/>
    <lineage>
        <taxon>Bacteria</taxon>
        <taxon>Bacillati</taxon>
        <taxon>Actinomycetota</taxon>
        <taxon>Actinomycetes</taxon>
        <taxon>Micrococcales</taxon>
        <taxon>Micrococcaceae</taxon>
        <taxon>Arthrobacter</taxon>
    </lineage>
</organism>
<reference evidence="6 7" key="1">
    <citation type="submission" date="2020-04" db="EMBL/GenBank/DDBJ databases">
        <title>Arthrobacter sp. nov.</title>
        <authorList>
            <person name="Liu S."/>
        </authorList>
    </citation>
    <scope>NUCLEOTIDE SEQUENCE [LARGE SCALE GENOMIC DNA]</scope>
    <source>
        <strain evidence="6 7">E918</strain>
    </source>
</reference>
<name>A0A7X6HEH9_9MICC</name>
<dbReference type="InterPro" id="IPR050707">
    <property type="entry name" value="HTH_MetabolicPath_Reg"/>
</dbReference>
<keyword evidence="2" id="KW-0238">DNA-binding</keyword>
<evidence type="ECO:0000259" key="4">
    <source>
        <dbReference type="PROSITE" id="PS51077"/>
    </source>
</evidence>
<proteinExistence type="predicted"/>
<dbReference type="PROSITE" id="PS51077">
    <property type="entry name" value="HTH_ICLR"/>
    <property type="match status" value="1"/>
</dbReference>
<keyword evidence="3" id="KW-0804">Transcription</keyword>
<dbReference type="PANTHER" id="PTHR30136">
    <property type="entry name" value="HELIX-TURN-HELIX TRANSCRIPTIONAL REGULATOR, ICLR FAMILY"/>
    <property type="match status" value="1"/>
</dbReference>
<dbReference type="Pfam" id="PF01614">
    <property type="entry name" value="IclR_C"/>
    <property type="match status" value="1"/>
</dbReference>
<accession>A0A7X6HEH9</accession>
<comment type="caution">
    <text evidence="6">The sequence shown here is derived from an EMBL/GenBank/DDBJ whole genome shotgun (WGS) entry which is preliminary data.</text>
</comment>
<evidence type="ECO:0000313" key="7">
    <source>
        <dbReference type="Proteomes" id="UP000544090"/>
    </source>
</evidence>
<dbReference type="PROSITE" id="PS51078">
    <property type="entry name" value="ICLR_ED"/>
    <property type="match status" value="1"/>
</dbReference>
<dbReference type="InterPro" id="IPR014757">
    <property type="entry name" value="Tscrpt_reg_IclR_C"/>
</dbReference>
<dbReference type="Pfam" id="PF09339">
    <property type="entry name" value="HTH_IclR"/>
    <property type="match status" value="1"/>
</dbReference>